<evidence type="ECO:0000313" key="3">
    <source>
        <dbReference type="Proteomes" id="UP000053257"/>
    </source>
</evidence>
<organism evidence="2 3">
    <name type="scientific">Phlebiopsis gigantea (strain 11061_1 CR5-6)</name>
    <name type="common">White-rot fungus</name>
    <name type="synonym">Peniophora gigantea</name>
    <dbReference type="NCBI Taxonomy" id="745531"/>
    <lineage>
        <taxon>Eukaryota</taxon>
        <taxon>Fungi</taxon>
        <taxon>Dikarya</taxon>
        <taxon>Basidiomycota</taxon>
        <taxon>Agaricomycotina</taxon>
        <taxon>Agaricomycetes</taxon>
        <taxon>Polyporales</taxon>
        <taxon>Phanerochaetaceae</taxon>
        <taxon>Phlebiopsis</taxon>
    </lineage>
</organism>
<feature type="region of interest" description="Disordered" evidence="1">
    <location>
        <begin position="353"/>
        <end position="383"/>
    </location>
</feature>
<keyword evidence="3" id="KW-1185">Reference proteome</keyword>
<dbReference type="HOGENOM" id="CLU_061011_0_0_1"/>
<protein>
    <recommendedName>
        <fullName evidence="4">F-box domain-containing protein</fullName>
    </recommendedName>
</protein>
<proteinExistence type="predicted"/>
<dbReference type="OrthoDB" id="2798901at2759"/>
<evidence type="ECO:0000256" key="1">
    <source>
        <dbReference type="SAM" id="MobiDB-lite"/>
    </source>
</evidence>
<reference evidence="2 3" key="1">
    <citation type="journal article" date="2014" name="PLoS Genet.">
        <title>Analysis of the Phlebiopsis gigantea genome, transcriptome and secretome provides insight into its pioneer colonization strategies of wood.</title>
        <authorList>
            <person name="Hori C."/>
            <person name="Ishida T."/>
            <person name="Igarashi K."/>
            <person name="Samejima M."/>
            <person name="Suzuki H."/>
            <person name="Master E."/>
            <person name="Ferreira P."/>
            <person name="Ruiz-Duenas F.J."/>
            <person name="Held B."/>
            <person name="Canessa P."/>
            <person name="Larrondo L.F."/>
            <person name="Schmoll M."/>
            <person name="Druzhinina I.S."/>
            <person name="Kubicek C.P."/>
            <person name="Gaskell J.A."/>
            <person name="Kersten P."/>
            <person name="St John F."/>
            <person name="Glasner J."/>
            <person name="Sabat G."/>
            <person name="Splinter BonDurant S."/>
            <person name="Syed K."/>
            <person name="Yadav J."/>
            <person name="Mgbeahuruike A.C."/>
            <person name="Kovalchuk A."/>
            <person name="Asiegbu F.O."/>
            <person name="Lackner G."/>
            <person name="Hoffmeister D."/>
            <person name="Rencoret J."/>
            <person name="Gutierrez A."/>
            <person name="Sun H."/>
            <person name="Lindquist E."/>
            <person name="Barry K."/>
            <person name="Riley R."/>
            <person name="Grigoriev I.V."/>
            <person name="Henrissat B."/>
            <person name="Kues U."/>
            <person name="Berka R.M."/>
            <person name="Martinez A.T."/>
            <person name="Covert S.F."/>
            <person name="Blanchette R.A."/>
            <person name="Cullen D."/>
        </authorList>
    </citation>
    <scope>NUCLEOTIDE SEQUENCE [LARGE SCALE GENOMIC DNA]</scope>
    <source>
        <strain evidence="2 3">11061_1 CR5-6</strain>
    </source>
</reference>
<gene>
    <name evidence="2" type="ORF">PHLGIDRAFT_219187</name>
</gene>
<dbReference type="EMBL" id="KN840453">
    <property type="protein sequence ID" value="KIP10552.1"/>
    <property type="molecule type" value="Genomic_DNA"/>
</dbReference>
<evidence type="ECO:0000313" key="2">
    <source>
        <dbReference type="EMBL" id="KIP10552.1"/>
    </source>
</evidence>
<dbReference type="AlphaFoldDB" id="A0A0C3SC28"/>
<evidence type="ECO:0008006" key="4">
    <source>
        <dbReference type="Google" id="ProtNLM"/>
    </source>
</evidence>
<name>A0A0C3SC28_PHLG1</name>
<sequence>MSPGILRRALKKLGNNKSPRNTDIDDTTQAKQTLVETGVLPTLICEMVIDSVAGQMRRVGKQWWHYDTMETLQACSLTCRAWTPRSQLHLFRFLRVRCSEKQVRRVIALLDKNPALRSRIEVLVIRAPGFLATLKPIPLQLSAALPDVPELCISRSFIELAPSSLIATSMGTFTAVTVLALYHCYFGSRDDICRLLVALPRLHTLALDEPSWVLAQRYTSVVLDPEPTTLRLKVLRMTTSAAWLRDGRGIGFFEWLARSGAISSLEFLVVNTMIISEATYDLVRGLVEASAKTVQQLSLTFSPEFDYSTSCKCLRFVSPAKDTYNHVCSMRNVWTVHESARLRDLRPIPPLRFRAPRHIPRRPPSPASHPAHSLPRIPPNSSP</sequence>
<dbReference type="Proteomes" id="UP000053257">
    <property type="component" value="Unassembled WGS sequence"/>
</dbReference>
<accession>A0A0C3SC28</accession>